<keyword evidence="1" id="KW-0812">Transmembrane</keyword>
<evidence type="ECO:0000313" key="3">
    <source>
        <dbReference type="Proteomes" id="UP000198771"/>
    </source>
</evidence>
<evidence type="ECO:0000313" key="2">
    <source>
        <dbReference type="EMBL" id="SDB61528.1"/>
    </source>
</evidence>
<dbReference type="RefSeq" id="WP_092123919.1">
    <property type="nucleotide sequence ID" value="NZ_FMXO01000025.1"/>
</dbReference>
<keyword evidence="1" id="KW-1133">Transmembrane helix</keyword>
<reference evidence="2 3" key="1">
    <citation type="submission" date="2016-10" db="EMBL/GenBank/DDBJ databases">
        <authorList>
            <person name="de Groot N.N."/>
        </authorList>
    </citation>
    <scope>NUCLEOTIDE SEQUENCE [LARGE SCALE GENOMIC DNA]</scope>
    <source>
        <strain evidence="2 3">ASO4-2</strain>
    </source>
</reference>
<evidence type="ECO:0000256" key="1">
    <source>
        <dbReference type="SAM" id="Phobius"/>
    </source>
</evidence>
<name>A0A1G6EVU9_9BACT</name>
<dbReference type="InterPro" id="IPR009937">
    <property type="entry name" value="Phage_holin_3_6"/>
</dbReference>
<protein>
    <submittedName>
        <fullName evidence="2">Putative Holin-X, holin superfamily III</fullName>
    </submittedName>
</protein>
<dbReference type="Proteomes" id="UP000198771">
    <property type="component" value="Unassembled WGS sequence"/>
</dbReference>
<organism evidence="2 3">
    <name type="scientific">Desulfonatronum thiosulfatophilum</name>
    <dbReference type="NCBI Taxonomy" id="617002"/>
    <lineage>
        <taxon>Bacteria</taxon>
        <taxon>Pseudomonadati</taxon>
        <taxon>Thermodesulfobacteriota</taxon>
        <taxon>Desulfovibrionia</taxon>
        <taxon>Desulfovibrionales</taxon>
        <taxon>Desulfonatronaceae</taxon>
        <taxon>Desulfonatronum</taxon>
    </lineage>
</organism>
<proteinExistence type="predicted"/>
<keyword evidence="1" id="KW-0472">Membrane</keyword>
<feature type="transmembrane region" description="Helical" evidence="1">
    <location>
        <begin position="53"/>
        <end position="79"/>
    </location>
</feature>
<gene>
    <name evidence="2" type="ORF">SAMN05660653_03206</name>
</gene>
<dbReference type="OrthoDB" id="5150146at2"/>
<dbReference type="STRING" id="617002.SAMN05660653_03206"/>
<sequence length="116" mass="12651">MENKMESKSPAQGESFRELFEQLASNLSNIVRDEIELVIRRAQEKAAEFRGGVVALIIGAVICFIAFIPLSIALIIWLASHMAPAMAALVSGGAFLFLGVLIALIGYTKLKKAFRK</sequence>
<dbReference type="EMBL" id="FMXO01000025">
    <property type="protein sequence ID" value="SDB61528.1"/>
    <property type="molecule type" value="Genomic_DNA"/>
</dbReference>
<dbReference type="Pfam" id="PF07332">
    <property type="entry name" value="Phage_holin_3_6"/>
    <property type="match status" value="1"/>
</dbReference>
<dbReference type="AlphaFoldDB" id="A0A1G6EVU9"/>
<keyword evidence="3" id="KW-1185">Reference proteome</keyword>
<feature type="transmembrane region" description="Helical" evidence="1">
    <location>
        <begin position="85"/>
        <end position="107"/>
    </location>
</feature>
<accession>A0A1G6EVU9</accession>